<keyword evidence="1" id="KW-0812">Transmembrane</keyword>
<evidence type="ECO:0000313" key="2">
    <source>
        <dbReference type="EMBL" id="WDE95490.1"/>
    </source>
</evidence>
<gene>
    <name evidence="2" type="ORF">PQO03_07135</name>
</gene>
<protein>
    <recommendedName>
        <fullName evidence="4">AsmA domain-containing protein</fullName>
    </recommendedName>
</protein>
<name>A0ABY7VN29_9BACT</name>
<keyword evidence="3" id="KW-1185">Reference proteome</keyword>
<sequence>MNKKYSFIIIIFLATIISVLIALSSMGFIIKKTINQVTHNITGTDVELSKSSFSLLTGKATMQKLLIANPKGSSTPLAMIMTSAKMKINPMSITKDTVIIENLETDNLEIFWIGKEGKNFREIEAHIIKFATRERAIIEDITSRGLEDEHKYFALQQMTLTNTKVHYYQDSKKINEIIIPEITLSNIGDTKIGASFVDLMEKSFKEIIVSCEKHVNAHIISTNKK</sequence>
<evidence type="ECO:0000256" key="1">
    <source>
        <dbReference type="SAM" id="Phobius"/>
    </source>
</evidence>
<proteinExistence type="predicted"/>
<evidence type="ECO:0008006" key="4">
    <source>
        <dbReference type="Google" id="ProtNLM"/>
    </source>
</evidence>
<dbReference type="RefSeq" id="WP_274149091.1">
    <property type="nucleotide sequence ID" value="NZ_CP117811.1"/>
</dbReference>
<dbReference type="Proteomes" id="UP001214250">
    <property type="component" value="Chromosome 1"/>
</dbReference>
<keyword evidence="1" id="KW-0472">Membrane</keyword>
<accession>A0ABY7VN29</accession>
<organism evidence="2 3">
    <name type="scientific">Lentisphaera profundi</name>
    <dbReference type="NCBI Taxonomy" id="1658616"/>
    <lineage>
        <taxon>Bacteria</taxon>
        <taxon>Pseudomonadati</taxon>
        <taxon>Lentisphaerota</taxon>
        <taxon>Lentisphaeria</taxon>
        <taxon>Lentisphaerales</taxon>
        <taxon>Lentisphaeraceae</taxon>
        <taxon>Lentisphaera</taxon>
    </lineage>
</organism>
<keyword evidence="1" id="KW-1133">Transmembrane helix</keyword>
<dbReference type="EMBL" id="CP117811">
    <property type="protein sequence ID" value="WDE95490.1"/>
    <property type="molecule type" value="Genomic_DNA"/>
</dbReference>
<feature type="transmembrane region" description="Helical" evidence="1">
    <location>
        <begin position="7"/>
        <end position="30"/>
    </location>
</feature>
<reference evidence="2 3" key="1">
    <citation type="submission" date="2023-02" db="EMBL/GenBank/DDBJ databases">
        <title>Genome sequence of Lentisphaera profundi SAORIC-696.</title>
        <authorList>
            <person name="Kim e."/>
            <person name="Cho J.-C."/>
            <person name="Choi A."/>
            <person name="Kang I."/>
        </authorList>
    </citation>
    <scope>NUCLEOTIDE SEQUENCE [LARGE SCALE GENOMIC DNA]</scope>
    <source>
        <strain evidence="2 3">SAORIC-696</strain>
    </source>
</reference>
<evidence type="ECO:0000313" key="3">
    <source>
        <dbReference type="Proteomes" id="UP001214250"/>
    </source>
</evidence>